<sequence length="111" mass="12822">MNRKQIVFLAERIKRGYRAIRAAATIHSALTIEHSALARSFICETALTHQVDAAVNQRLEDMYRENQCAVREFWLMHDSVAELHEQLLDAMNSGISHREFLSIVRWIEEAA</sequence>
<organism evidence="1 2">
    <name type="scientific">Methylomonas fluvii</name>
    <dbReference type="NCBI Taxonomy" id="1854564"/>
    <lineage>
        <taxon>Bacteria</taxon>
        <taxon>Pseudomonadati</taxon>
        <taxon>Pseudomonadota</taxon>
        <taxon>Gammaproteobacteria</taxon>
        <taxon>Methylococcales</taxon>
        <taxon>Methylococcaceae</taxon>
        <taxon>Methylomonas</taxon>
    </lineage>
</organism>
<gene>
    <name evidence="1" type="ORF">EBB_21050</name>
</gene>
<accession>A0ABR9DIK6</accession>
<protein>
    <submittedName>
        <fullName evidence="1">Uncharacterized protein</fullName>
    </submittedName>
</protein>
<proteinExistence type="predicted"/>
<reference evidence="1 2" key="1">
    <citation type="submission" date="2020-09" db="EMBL/GenBank/DDBJ databases">
        <title>Methylomonas albis sp. nov. and Methylomonas fluvii sp. nov.: Two cold-adapted methanotrophs from the River Elbe and an amended description of Methylovulum psychrotolerans strain Eb1.</title>
        <authorList>
            <person name="Bussmann I.K."/>
            <person name="Klings K.-W."/>
            <person name="Warnstedt J."/>
            <person name="Hoppert M."/>
            <person name="Saborowski A."/>
            <person name="Horn F."/>
            <person name="Liebner S."/>
        </authorList>
    </citation>
    <scope>NUCLEOTIDE SEQUENCE [LARGE SCALE GENOMIC DNA]</scope>
    <source>
        <strain evidence="1 2">EbB</strain>
    </source>
</reference>
<evidence type="ECO:0000313" key="1">
    <source>
        <dbReference type="EMBL" id="MBD9362941.1"/>
    </source>
</evidence>
<name>A0ABR9DIK6_9GAMM</name>
<dbReference type="Proteomes" id="UP000641152">
    <property type="component" value="Unassembled WGS sequence"/>
</dbReference>
<dbReference type="EMBL" id="JACXST010000003">
    <property type="protein sequence ID" value="MBD9362941.1"/>
    <property type="molecule type" value="Genomic_DNA"/>
</dbReference>
<evidence type="ECO:0000313" key="2">
    <source>
        <dbReference type="Proteomes" id="UP000641152"/>
    </source>
</evidence>
<dbReference type="RefSeq" id="WP_192395669.1">
    <property type="nucleotide sequence ID" value="NZ_CAJHIU010000003.1"/>
</dbReference>
<comment type="caution">
    <text evidence="1">The sequence shown here is derived from an EMBL/GenBank/DDBJ whole genome shotgun (WGS) entry which is preliminary data.</text>
</comment>
<keyword evidence="2" id="KW-1185">Reference proteome</keyword>